<dbReference type="EMBL" id="VULP01000006">
    <property type="protein sequence ID" value="MSU81673.1"/>
    <property type="molecule type" value="Genomic_DNA"/>
</dbReference>
<dbReference type="RefSeq" id="WP_154580650.1">
    <property type="nucleotide sequence ID" value="NZ_VULP01000006.1"/>
</dbReference>
<gene>
    <name evidence="1" type="ORF">FYJ25_04680</name>
</gene>
<evidence type="ECO:0000313" key="1">
    <source>
        <dbReference type="EMBL" id="MSU81673.1"/>
    </source>
</evidence>
<dbReference type="AlphaFoldDB" id="A0A6N7YB67"/>
<proteinExistence type="predicted"/>
<evidence type="ECO:0000313" key="2">
    <source>
        <dbReference type="Proteomes" id="UP000433359"/>
    </source>
</evidence>
<protein>
    <submittedName>
        <fullName evidence="1">Uncharacterized protein</fullName>
    </submittedName>
</protein>
<dbReference type="Proteomes" id="UP000433359">
    <property type="component" value="Unassembled WGS sequence"/>
</dbReference>
<comment type="caution">
    <text evidence="1">The sequence shown here is derived from an EMBL/GenBank/DDBJ whole genome shotgun (WGS) entry which is preliminary data.</text>
</comment>
<name>A0A6N7YB67_9FIRM</name>
<reference evidence="1 2" key="1">
    <citation type="submission" date="2019-08" db="EMBL/GenBank/DDBJ databases">
        <title>In-depth cultivation of the pig gut microbiome towards novel bacterial diversity and tailored functional studies.</title>
        <authorList>
            <person name="Wylensek D."/>
            <person name="Hitch T.C.A."/>
            <person name="Clavel T."/>
        </authorList>
    </citation>
    <scope>NUCLEOTIDE SEQUENCE [LARGE SCALE GENOMIC DNA]</scope>
    <source>
        <strain evidence="1 2">BSM-383-APC-4H</strain>
    </source>
</reference>
<sequence>MNERNQGTVFIDKKTGRVNTGLVIYNKNWAYWVDPHESWTHLLRIEEWDYMHLAEWQKKIQEQNKNVGNYYTLGKAGISKKEVQVSVDEYRWFTAEKVARKAGVPGKADKNIWHFNYELGYTLPDNELDALKWFVYDVFGLPGTEECNQFSSWEEYKEKTNPLSKYYRERFGW</sequence>
<accession>A0A6N7YB67</accession>
<organism evidence="1 2">
    <name type="scientific">Anaerobutyricum soehngenii</name>
    <dbReference type="NCBI Taxonomy" id="105843"/>
    <lineage>
        <taxon>Bacteria</taxon>
        <taxon>Bacillati</taxon>
        <taxon>Bacillota</taxon>
        <taxon>Clostridia</taxon>
        <taxon>Lachnospirales</taxon>
        <taxon>Lachnospiraceae</taxon>
        <taxon>Anaerobutyricum</taxon>
    </lineage>
</organism>